<dbReference type="GO" id="GO:0020037">
    <property type="term" value="F:heme binding"/>
    <property type="evidence" value="ECO:0007669"/>
    <property type="project" value="InterPro"/>
</dbReference>
<sequence length="787" mass="85859">MSILSRDPFADGSLVLGDGGISTRTIDGSNNNLEQPELGVTSTPFIRLAPAEFEDGVSSPAGLASNAEGKQFIGADGNPVTRQPIPVFTEVEKNRLISLGFNVVDNTEKLSNVPDAPFIWLEPSDRPSARVISNTLSSLEEGESLPNPDGLSALNWAFGQFVNHDNNLARVSEINFPIDIPTDDVNFPPQTPPLPTISRQEDGGLQFEFPRDSIADGTGVVLDDGTIIPAEAPNDLTHWLDLSAVYGSNDEFATAVRAFQAGKLKVFSEESWAVNDDLLPADEQNITRGGFFQGVGFLAGDDRVSEQDGLVSQHTLWVRNHNRLAVELSRYHSNWTDEEIFERARQINIAQYQKVVMYEWLPLQIGNVIDAYTGYDSNAFPQVSDEFNAAGLRLGHSQTGNKIESIDADGNVTVLPLLTTFGAPNINRGSDVDGILRGNTYTLEEEVDTNVVFDLRNALFPPAGVGFDLYSANMQRGRDRGLADYNQVRASFGLERVTSFDQITSDPELANSLETLYKSVEDIDLLIGLFAEDRVAPSGAGETIQAILADQFERSRASDRFWYERPISEGGFFSAEEIAEIEQTTFGDIIKLNSEIPHLVDDVFFTPSANNNIDDGLLDLTGFSGQAQVTISREAAFNNSVGFYVVTDREGTITDSVTGETWTPEQGADYARVAIANSIANFQVEDNLSSGNFNFDLPVGSFLAPYLIQNGDISDFENGQVEAFFAFDEANSDSVHHVLELGNGSNGTFKFAFEDLNSSGSGGSDKSIGHVQSDRDFNDMVMQITLT</sequence>
<evidence type="ECO:0000313" key="6">
    <source>
        <dbReference type="Proteomes" id="UP000053372"/>
    </source>
</evidence>
<dbReference type="InterPro" id="IPR025193">
    <property type="entry name" value="DUF4114"/>
</dbReference>
<evidence type="ECO:0000259" key="4">
    <source>
        <dbReference type="Pfam" id="PF13448"/>
    </source>
</evidence>
<keyword evidence="2" id="KW-0964">Secreted</keyword>
<dbReference type="PROSITE" id="PS50292">
    <property type="entry name" value="PEROXIDASE_3"/>
    <property type="match status" value="1"/>
</dbReference>
<feature type="domain" description="DUF4114" evidence="4">
    <location>
        <begin position="698"/>
        <end position="786"/>
    </location>
</feature>
<dbReference type="GO" id="GO:0004601">
    <property type="term" value="F:peroxidase activity"/>
    <property type="evidence" value="ECO:0007669"/>
    <property type="project" value="UniProtKB-KW"/>
</dbReference>
<gene>
    <name evidence="5" type="ORF">BC008_19910</name>
</gene>
<evidence type="ECO:0000256" key="2">
    <source>
        <dbReference type="ARBA" id="ARBA00022525"/>
    </source>
</evidence>
<dbReference type="InterPro" id="IPR019791">
    <property type="entry name" value="Haem_peroxidase_animal"/>
</dbReference>
<dbReference type="AlphaFoldDB" id="A0A0V7ZKS3"/>
<dbReference type="GO" id="GO:0005576">
    <property type="term" value="C:extracellular region"/>
    <property type="evidence" value="ECO:0007669"/>
    <property type="project" value="UniProtKB-SubCell"/>
</dbReference>
<evidence type="ECO:0000313" key="5">
    <source>
        <dbReference type="EMBL" id="KST65067.1"/>
    </source>
</evidence>
<comment type="caution">
    <text evidence="5">The sequence shown here is derived from an EMBL/GenBank/DDBJ whole genome shotgun (WGS) entry which is preliminary data.</text>
</comment>
<dbReference type="Pfam" id="PF13448">
    <property type="entry name" value="DUF4114"/>
    <property type="match status" value="1"/>
</dbReference>
<organism evidence="5 6">
    <name type="scientific">Mastigocoleus testarum BC008</name>
    <dbReference type="NCBI Taxonomy" id="371196"/>
    <lineage>
        <taxon>Bacteria</taxon>
        <taxon>Bacillati</taxon>
        <taxon>Cyanobacteriota</taxon>
        <taxon>Cyanophyceae</taxon>
        <taxon>Nostocales</taxon>
        <taxon>Hapalosiphonaceae</taxon>
        <taxon>Mastigocoleus</taxon>
    </lineage>
</organism>
<dbReference type="Pfam" id="PF03098">
    <property type="entry name" value="An_peroxidase"/>
    <property type="match status" value="2"/>
</dbReference>
<dbReference type="SUPFAM" id="SSF48113">
    <property type="entry name" value="Heme-dependent peroxidases"/>
    <property type="match status" value="2"/>
</dbReference>
<dbReference type="PANTHER" id="PTHR11475:SF4">
    <property type="entry name" value="CHORION PEROXIDASE"/>
    <property type="match status" value="1"/>
</dbReference>
<name>A0A0V7ZKS3_9CYAN</name>
<evidence type="ECO:0000256" key="1">
    <source>
        <dbReference type="ARBA" id="ARBA00004613"/>
    </source>
</evidence>
<dbReference type="EMBL" id="LMTZ01000113">
    <property type="protein sequence ID" value="KST65067.1"/>
    <property type="molecule type" value="Genomic_DNA"/>
</dbReference>
<dbReference type="RefSeq" id="WP_027842193.1">
    <property type="nucleotide sequence ID" value="NZ_LMTZ01000113.1"/>
</dbReference>
<dbReference type="PANTHER" id="PTHR11475">
    <property type="entry name" value="OXIDASE/PEROXIDASE"/>
    <property type="match status" value="1"/>
</dbReference>
<dbReference type="InterPro" id="IPR010255">
    <property type="entry name" value="Haem_peroxidase_sf"/>
</dbReference>
<accession>A0A0V7ZKS3</accession>
<reference evidence="5 6" key="1">
    <citation type="journal article" date="2015" name="Genome Announc.">
        <title>Draft Genome of the Euendolithic (true boring) Cyanobacterium Mastigocoleus testarum strain BC008.</title>
        <authorList>
            <person name="Guida B.S."/>
            <person name="Garcia-Pichel F."/>
        </authorList>
    </citation>
    <scope>NUCLEOTIDE SEQUENCE [LARGE SCALE GENOMIC DNA]</scope>
    <source>
        <strain evidence="5 6">BC008</strain>
    </source>
</reference>
<keyword evidence="6" id="KW-1185">Reference proteome</keyword>
<dbReference type="OrthoDB" id="9765610at2"/>
<keyword evidence="5" id="KW-0560">Oxidoreductase</keyword>
<dbReference type="Proteomes" id="UP000053372">
    <property type="component" value="Unassembled WGS sequence"/>
</dbReference>
<keyword evidence="5" id="KW-0575">Peroxidase</keyword>
<evidence type="ECO:0000256" key="3">
    <source>
        <dbReference type="ARBA" id="ARBA00023180"/>
    </source>
</evidence>
<comment type="subcellular location">
    <subcellularLocation>
        <location evidence="1">Secreted</location>
    </subcellularLocation>
</comment>
<keyword evidence="3" id="KW-0325">Glycoprotein</keyword>
<dbReference type="GO" id="GO:0006979">
    <property type="term" value="P:response to oxidative stress"/>
    <property type="evidence" value="ECO:0007669"/>
    <property type="project" value="InterPro"/>
</dbReference>
<dbReference type="Gene3D" id="1.10.640.10">
    <property type="entry name" value="Haem peroxidase domain superfamily, animal type"/>
    <property type="match status" value="1"/>
</dbReference>
<proteinExistence type="predicted"/>
<dbReference type="InterPro" id="IPR037120">
    <property type="entry name" value="Haem_peroxidase_sf_animal"/>
</dbReference>
<protein>
    <submittedName>
        <fullName evidence="5">Heme peroxidase</fullName>
    </submittedName>
</protein>